<dbReference type="AlphaFoldDB" id="A0A0H4X597"/>
<dbReference type="EMBL" id="CP012109">
    <property type="protein sequence ID" value="AKQ70419.1"/>
    <property type="molecule type" value="Genomic_DNA"/>
</dbReference>
<dbReference type="Proteomes" id="UP000009026">
    <property type="component" value="Chromosome"/>
</dbReference>
<proteinExistence type="predicted"/>
<dbReference type="PATRIC" id="fig|1297742.4.peg.7459"/>
<dbReference type="KEGG" id="mym:A176_007331"/>
<evidence type="ECO:0000256" key="1">
    <source>
        <dbReference type="SAM" id="MobiDB-lite"/>
    </source>
</evidence>
<evidence type="ECO:0000313" key="2">
    <source>
        <dbReference type="EMBL" id="AKQ70419.1"/>
    </source>
</evidence>
<accession>A0A0H4X597</accession>
<reference evidence="2 3" key="1">
    <citation type="journal article" date="2016" name="PLoS ONE">
        <title>Complete Genome Sequence and Comparative Genomics of a Novel Myxobacterium Myxococcus hansupus.</title>
        <authorList>
            <person name="Sharma G."/>
            <person name="Narwani T."/>
            <person name="Subramanian S."/>
        </authorList>
    </citation>
    <scope>NUCLEOTIDE SEQUENCE [LARGE SCALE GENOMIC DNA]</scope>
    <source>
        <strain evidence="3">mixupus</strain>
    </source>
</reference>
<feature type="compositionally biased region" description="Low complexity" evidence="1">
    <location>
        <begin position="45"/>
        <end position="62"/>
    </location>
</feature>
<evidence type="ECO:0000313" key="3">
    <source>
        <dbReference type="Proteomes" id="UP000009026"/>
    </source>
</evidence>
<dbReference type="STRING" id="1297742.A176_007331"/>
<protein>
    <submittedName>
        <fullName evidence="2">Uncharacterized protein</fullName>
    </submittedName>
</protein>
<feature type="compositionally biased region" description="Basic and acidic residues" evidence="1">
    <location>
        <begin position="1"/>
        <end position="11"/>
    </location>
</feature>
<feature type="region of interest" description="Disordered" evidence="1">
    <location>
        <begin position="85"/>
        <end position="143"/>
    </location>
</feature>
<organism evidence="2 3">
    <name type="scientific">Pseudomyxococcus hansupus</name>
    <dbReference type="NCBI Taxonomy" id="1297742"/>
    <lineage>
        <taxon>Bacteria</taxon>
        <taxon>Pseudomonadati</taxon>
        <taxon>Myxococcota</taxon>
        <taxon>Myxococcia</taxon>
        <taxon>Myxococcales</taxon>
        <taxon>Cystobacterineae</taxon>
        <taxon>Myxococcaceae</taxon>
        <taxon>Pseudomyxococcus</taxon>
    </lineage>
</organism>
<name>A0A0H4X597_9BACT</name>
<feature type="region of interest" description="Disordered" evidence="1">
    <location>
        <begin position="1"/>
        <end position="71"/>
    </location>
</feature>
<sequence>MPRSAHVDRSVRQKRPRGHTRANPLRVERSVNGLGDSGGGPASSPNTTPRLPPAAAAASATTCGTGDRTPGSFMALAIARPARRPRWWRRSPTRRAEMKMRGAPPARHCGNETPGVSPGRSRRSHEAHGHPSGLCSARRKEGG</sequence>
<keyword evidence="3" id="KW-1185">Reference proteome</keyword>
<gene>
    <name evidence="2" type="ORF">A176_007331</name>
</gene>